<evidence type="ECO:0000256" key="5">
    <source>
        <dbReference type="ARBA" id="ARBA00048488"/>
    </source>
</evidence>
<evidence type="ECO:0000313" key="10">
    <source>
        <dbReference type="Proteomes" id="UP000479293"/>
    </source>
</evidence>
<dbReference type="EC" id="1.8.4.12" evidence="6"/>
<feature type="active site" description="Nucleophile" evidence="6">
    <location>
        <position position="151"/>
    </location>
</feature>
<dbReference type="SUPFAM" id="SSF51316">
    <property type="entry name" value="Mss4-like"/>
    <property type="match status" value="1"/>
</dbReference>
<evidence type="ECO:0000256" key="1">
    <source>
        <dbReference type="ARBA" id="ARBA00007174"/>
    </source>
</evidence>
<comment type="catalytic activity">
    <reaction evidence="5 6">
        <text>L-methionyl-[protein] + [thioredoxin]-disulfide + H2O = L-methionyl-(R)-S-oxide-[protein] + [thioredoxin]-dithiol</text>
        <dbReference type="Rhea" id="RHEA:24164"/>
        <dbReference type="Rhea" id="RHEA-COMP:10698"/>
        <dbReference type="Rhea" id="RHEA-COMP:10700"/>
        <dbReference type="Rhea" id="RHEA-COMP:12313"/>
        <dbReference type="Rhea" id="RHEA-COMP:12314"/>
        <dbReference type="ChEBI" id="CHEBI:15377"/>
        <dbReference type="ChEBI" id="CHEBI:16044"/>
        <dbReference type="ChEBI" id="CHEBI:29950"/>
        <dbReference type="ChEBI" id="CHEBI:45764"/>
        <dbReference type="ChEBI" id="CHEBI:50058"/>
        <dbReference type="EC" id="1.8.4.12"/>
    </reaction>
</comment>
<dbReference type="GO" id="GO:0030091">
    <property type="term" value="P:protein repair"/>
    <property type="evidence" value="ECO:0007669"/>
    <property type="project" value="InterPro"/>
</dbReference>
<dbReference type="GO" id="GO:0033743">
    <property type="term" value="F:peptide-methionine (R)-S-oxide reductase activity"/>
    <property type="evidence" value="ECO:0007669"/>
    <property type="project" value="UniProtKB-UniRule"/>
</dbReference>
<keyword evidence="10" id="KW-1185">Reference proteome</keyword>
<sequence length="163" mass="18339">MKTLRMLTLFSTFFGIFSCTQAQKKTDEADAQPRQVQKTDAEWKKELTPEQYNVLRKEGTERPFSSPLNANKKKGIYVCAACQTPLFSSEAKFESGTGWPSFYKPLYAKNVDEKTDRSLGMARTEVLCHVCGGHLGHVFDDGPKPTGLRYCMNGVALNFKPKE</sequence>
<dbReference type="FunFam" id="2.170.150.20:FF:000001">
    <property type="entry name" value="Peptide methionine sulfoxide reductase MsrB"/>
    <property type="match status" value="1"/>
</dbReference>
<keyword evidence="2 6" id="KW-0479">Metal-binding</keyword>
<dbReference type="Proteomes" id="UP000479293">
    <property type="component" value="Unassembled WGS sequence"/>
</dbReference>
<dbReference type="GO" id="GO:0006979">
    <property type="term" value="P:response to oxidative stress"/>
    <property type="evidence" value="ECO:0007669"/>
    <property type="project" value="InterPro"/>
</dbReference>
<gene>
    <name evidence="6 9" type="primary">msrB</name>
    <name evidence="9" type="ORF">GBK04_02540</name>
</gene>
<feature type="signal peptide" evidence="7">
    <location>
        <begin position="1"/>
        <end position="22"/>
    </location>
</feature>
<evidence type="ECO:0000256" key="3">
    <source>
        <dbReference type="ARBA" id="ARBA00022833"/>
    </source>
</evidence>
<accession>A0A7C9FX50</accession>
<dbReference type="Pfam" id="PF01641">
    <property type="entry name" value="SelR"/>
    <property type="match status" value="1"/>
</dbReference>
<keyword evidence="3 6" id="KW-0862">Zinc</keyword>
<dbReference type="EMBL" id="WHLY01000002">
    <property type="protein sequence ID" value="MPR32253.1"/>
    <property type="molecule type" value="Genomic_DNA"/>
</dbReference>
<dbReference type="PANTHER" id="PTHR10173:SF57">
    <property type="entry name" value="PEPTIDE-METHIONINE (R)-S-OXIDE REDUCTASE"/>
    <property type="match status" value="1"/>
</dbReference>
<evidence type="ECO:0000256" key="6">
    <source>
        <dbReference type="HAMAP-Rule" id="MF_01400"/>
    </source>
</evidence>
<dbReference type="HAMAP" id="MF_01400">
    <property type="entry name" value="MsrB"/>
    <property type="match status" value="1"/>
</dbReference>
<proteinExistence type="inferred from homology"/>
<dbReference type="InterPro" id="IPR002579">
    <property type="entry name" value="Met_Sox_Rdtase_MsrB_dom"/>
</dbReference>
<keyword evidence="7" id="KW-0732">Signal</keyword>
<dbReference type="GO" id="GO:0005737">
    <property type="term" value="C:cytoplasm"/>
    <property type="evidence" value="ECO:0007669"/>
    <property type="project" value="TreeGrafter"/>
</dbReference>
<evidence type="ECO:0000256" key="2">
    <source>
        <dbReference type="ARBA" id="ARBA00022723"/>
    </source>
</evidence>
<dbReference type="GO" id="GO:0008270">
    <property type="term" value="F:zinc ion binding"/>
    <property type="evidence" value="ECO:0007669"/>
    <property type="project" value="UniProtKB-UniRule"/>
</dbReference>
<feature type="binding site" evidence="6">
    <location>
        <position position="131"/>
    </location>
    <ligand>
        <name>Zn(2+)</name>
        <dbReference type="ChEBI" id="CHEBI:29105"/>
    </ligand>
</feature>
<feature type="chain" id="PRO_5028858216" description="Peptide methionine sulfoxide reductase MsrB" evidence="7">
    <location>
        <begin position="23"/>
        <end position="163"/>
    </location>
</feature>
<comment type="cofactor">
    <cofactor evidence="6">
        <name>Zn(2+)</name>
        <dbReference type="ChEBI" id="CHEBI:29105"/>
    </cofactor>
    <text evidence="6">Binds 1 zinc ion per subunit. The zinc ion is important for the structural integrity of the protein.</text>
</comment>
<dbReference type="PANTHER" id="PTHR10173">
    <property type="entry name" value="METHIONINE SULFOXIDE REDUCTASE"/>
    <property type="match status" value="1"/>
</dbReference>
<dbReference type="PROSITE" id="PS51257">
    <property type="entry name" value="PROKAR_LIPOPROTEIN"/>
    <property type="match status" value="1"/>
</dbReference>
<name>A0A7C9FX50_9BACT</name>
<feature type="binding site" evidence="6">
    <location>
        <position position="79"/>
    </location>
    <ligand>
        <name>Zn(2+)</name>
        <dbReference type="ChEBI" id="CHEBI:29105"/>
    </ligand>
</feature>
<feature type="domain" description="MsrB" evidence="8">
    <location>
        <begin position="40"/>
        <end position="162"/>
    </location>
</feature>
<organism evidence="9 10">
    <name type="scientific">Salmonirosea aquatica</name>
    <dbReference type="NCBI Taxonomy" id="2654236"/>
    <lineage>
        <taxon>Bacteria</taxon>
        <taxon>Pseudomonadati</taxon>
        <taxon>Bacteroidota</taxon>
        <taxon>Cytophagia</taxon>
        <taxon>Cytophagales</taxon>
        <taxon>Spirosomataceae</taxon>
        <taxon>Salmonirosea</taxon>
    </lineage>
</organism>
<evidence type="ECO:0000256" key="7">
    <source>
        <dbReference type="SAM" id="SignalP"/>
    </source>
</evidence>
<feature type="binding site" evidence="6">
    <location>
        <position position="128"/>
    </location>
    <ligand>
        <name>Zn(2+)</name>
        <dbReference type="ChEBI" id="CHEBI:29105"/>
    </ligand>
</feature>
<evidence type="ECO:0000256" key="4">
    <source>
        <dbReference type="ARBA" id="ARBA00023002"/>
    </source>
</evidence>
<dbReference type="InterPro" id="IPR028427">
    <property type="entry name" value="Met_Sox_Rdtase_MsrB"/>
</dbReference>
<dbReference type="InterPro" id="IPR011057">
    <property type="entry name" value="Mss4-like_sf"/>
</dbReference>
<dbReference type="AlphaFoldDB" id="A0A7C9FX50"/>
<evidence type="ECO:0000259" key="8">
    <source>
        <dbReference type="PROSITE" id="PS51790"/>
    </source>
</evidence>
<dbReference type="PROSITE" id="PS51790">
    <property type="entry name" value="MSRB"/>
    <property type="match status" value="1"/>
</dbReference>
<dbReference type="RefSeq" id="WP_152756573.1">
    <property type="nucleotide sequence ID" value="NZ_WHLY01000002.1"/>
</dbReference>
<dbReference type="NCBIfam" id="TIGR00357">
    <property type="entry name" value="peptide-methionine (R)-S-oxide reductase MsrB"/>
    <property type="match status" value="1"/>
</dbReference>
<keyword evidence="4 6" id="KW-0560">Oxidoreductase</keyword>
<feature type="binding site" evidence="6">
    <location>
        <position position="82"/>
    </location>
    <ligand>
        <name>Zn(2+)</name>
        <dbReference type="ChEBI" id="CHEBI:29105"/>
    </ligand>
</feature>
<dbReference type="Gene3D" id="2.170.150.20">
    <property type="entry name" value="Peptide methionine sulfoxide reductase"/>
    <property type="match status" value="1"/>
</dbReference>
<comment type="similarity">
    <text evidence="1 6">Belongs to the MsrB Met sulfoxide reductase family.</text>
</comment>
<protein>
    <recommendedName>
        <fullName evidence="6">Peptide methionine sulfoxide reductase MsrB</fullName>
        <ecNumber evidence="6">1.8.4.12</ecNumber>
    </recommendedName>
    <alternativeName>
        <fullName evidence="6">Peptide-methionine (R)-S-oxide reductase</fullName>
    </alternativeName>
</protein>
<evidence type="ECO:0000313" key="9">
    <source>
        <dbReference type="EMBL" id="MPR32253.1"/>
    </source>
</evidence>
<reference evidence="9 10" key="1">
    <citation type="submission" date="2019-10" db="EMBL/GenBank/DDBJ databases">
        <title>Draft Genome Sequence of Cytophagaceae sp. SJW1-29.</title>
        <authorList>
            <person name="Choi A."/>
        </authorList>
    </citation>
    <scope>NUCLEOTIDE SEQUENCE [LARGE SCALE GENOMIC DNA]</scope>
    <source>
        <strain evidence="9 10">SJW1-29</strain>
    </source>
</reference>
<comment type="caution">
    <text evidence="9">The sequence shown here is derived from an EMBL/GenBank/DDBJ whole genome shotgun (WGS) entry which is preliminary data.</text>
</comment>